<feature type="chain" id="PRO_5042960390" description="GPI mannosyltransferase 2" evidence="12">
    <location>
        <begin position="35"/>
        <end position="484"/>
    </location>
</feature>
<name>A0AAN7LAL0_9MYRT</name>
<dbReference type="Proteomes" id="UP001345219">
    <property type="component" value="Chromosome 13"/>
</dbReference>
<comment type="similarity">
    <text evidence="3 11">Belongs to the PIGV family.</text>
</comment>
<dbReference type="PANTHER" id="PTHR12468">
    <property type="entry name" value="GPI MANNOSYLTRANSFERASE 2"/>
    <property type="match status" value="1"/>
</dbReference>
<organism evidence="13 14">
    <name type="scientific">Trapa incisa</name>
    <dbReference type="NCBI Taxonomy" id="236973"/>
    <lineage>
        <taxon>Eukaryota</taxon>
        <taxon>Viridiplantae</taxon>
        <taxon>Streptophyta</taxon>
        <taxon>Embryophyta</taxon>
        <taxon>Tracheophyta</taxon>
        <taxon>Spermatophyta</taxon>
        <taxon>Magnoliopsida</taxon>
        <taxon>eudicotyledons</taxon>
        <taxon>Gunneridae</taxon>
        <taxon>Pentapetalae</taxon>
        <taxon>rosids</taxon>
        <taxon>malvids</taxon>
        <taxon>Myrtales</taxon>
        <taxon>Lythraceae</taxon>
        <taxon>Trapa</taxon>
    </lineage>
</organism>
<comment type="caution">
    <text evidence="13">The sequence shown here is derived from an EMBL/GenBank/DDBJ whole genome shotgun (WGS) entry which is preliminary data.</text>
</comment>
<dbReference type="GO" id="GO:0006506">
    <property type="term" value="P:GPI anchor biosynthetic process"/>
    <property type="evidence" value="ECO:0007669"/>
    <property type="project" value="UniProtKB-KW"/>
</dbReference>
<dbReference type="GO" id="GO:0004376">
    <property type="term" value="F:GPI mannosyltransferase activity"/>
    <property type="evidence" value="ECO:0007669"/>
    <property type="project" value="InterPro"/>
</dbReference>
<gene>
    <name evidence="13" type="ORF">SAY87_016735</name>
</gene>
<dbReference type="EC" id="2.4.1.-" evidence="11"/>
<dbReference type="GO" id="GO:0005789">
    <property type="term" value="C:endoplasmic reticulum membrane"/>
    <property type="evidence" value="ECO:0007669"/>
    <property type="project" value="UniProtKB-SubCell"/>
</dbReference>
<feature type="transmembrane region" description="Helical" evidence="11">
    <location>
        <begin position="461"/>
        <end position="481"/>
    </location>
</feature>
<feature type="transmembrane region" description="Helical" evidence="11">
    <location>
        <begin position="242"/>
        <end position="272"/>
    </location>
</feature>
<proteinExistence type="inferred from homology"/>
<evidence type="ECO:0000256" key="4">
    <source>
        <dbReference type="ARBA" id="ARBA00022502"/>
    </source>
</evidence>
<keyword evidence="12" id="KW-0732">Signal</keyword>
<evidence type="ECO:0000313" key="13">
    <source>
        <dbReference type="EMBL" id="KAK4780629.1"/>
    </source>
</evidence>
<dbReference type="PANTHER" id="PTHR12468:SF2">
    <property type="entry name" value="GPI MANNOSYLTRANSFERASE 2"/>
    <property type="match status" value="1"/>
</dbReference>
<feature type="transmembrane region" description="Helical" evidence="11">
    <location>
        <begin position="183"/>
        <end position="209"/>
    </location>
</feature>
<evidence type="ECO:0000256" key="1">
    <source>
        <dbReference type="ARBA" id="ARBA00004477"/>
    </source>
</evidence>
<feature type="transmembrane region" description="Helical" evidence="11">
    <location>
        <begin position="319"/>
        <end position="337"/>
    </location>
</feature>
<dbReference type="GO" id="GO:0000009">
    <property type="term" value="F:alpha-1,6-mannosyltransferase activity"/>
    <property type="evidence" value="ECO:0007669"/>
    <property type="project" value="InterPro"/>
</dbReference>
<evidence type="ECO:0000256" key="7">
    <source>
        <dbReference type="ARBA" id="ARBA00022692"/>
    </source>
</evidence>
<keyword evidence="4 11" id="KW-0337">GPI-anchor biosynthesis</keyword>
<dbReference type="EMBL" id="JAXIOK010000001">
    <property type="protein sequence ID" value="KAK4780629.1"/>
    <property type="molecule type" value="Genomic_DNA"/>
</dbReference>
<dbReference type="GO" id="GO:0031501">
    <property type="term" value="C:mannosyltransferase complex"/>
    <property type="evidence" value="ECO:0007669"/>
    <property type="project" value="TreeGrafter"/>
</dbReference>
<evidence type="ECO:0000256" key="3">
    <source>
        <dbReference type="ARBA" id="ARBA00008698"/>
    </source>
</evidence>
<dbReference type="AlphaFoldDB" id="A0AAN7LAL0"/>
<comment type="function">
    <text evidence="11">Mannosyltransferase involved in glycosylphosphatidylinositol-anchor biosynthesis.</text>
</comment>
<protein>
    <recommendedName>
        <fullName evidence="11">GPI mannosyltransferase 2</fullName>
        <ecNumber evidence="11">2.4.1.-</ecNumber>
    </recommendedName>
</protein>
<keyword evidence="5 11" id="KW-0328">Glycosyltransferase</keyword>
<reference evidence="13 14" key="1">
    <citation type="journal article" date="2023" name="Hortic Res">
        <title>Pangenome of water caltrop reveals structural variations and asymmetric subgenome divergence after allopolyploidization.</title>
        <authorList>
            <person name="Zhang X."/>
            <person name="Chen Y."/>
            <person name="Wang L."/>
            <person name="Yuan Y."/>
            <person name="Fang M."/>
            <person name="Shi L."/>
            <person name="Lu R."/>
            <person name="Comes H.P."/>
            <person name="Ma Y."/>
            <person name="Chen Y."/>
            <person name="Huang G."/>
            <person name="Zhou Y."/>
            <person name="Zheng Z."/>
            <person name="Qiu Y."/>
        </authorList>
    </citation>
    <scope>NUCLEOTIDE SEQUENCE [LARGE SCALE GENOMIC DNA]</scope>
    <source>
        <tissue evidence="13">Roots</tissue>
    </source>
</reference>
<sequence length="484" mass="54471">MPTPASHHSADVIRSAIASRLLLLTLILLWRSLASPYDTSAGLDPRCLSDPSPSRSPRVQPLLPRIGSAIERSIVWDGVYYVRISQCGYEYEQTYAFFPLLPICISLLSRTVLSPLVSVIGYRAVLGLSGYLISNMAFVLAALYFYRLSLIILKDPEASFRASMLFCFNPASIFYSSIYSESLYALFSVGGVFHLLSGFSNVAVVWLTLSGLSRSNGMLNAGYVLFQAMHRANEALFLRKKIWLAMQVLAVAVLRAICIFVPFMAFQIFGYYNLCHGQPADEKRPWCNRNLAIMYNYVQSKYWGVGFLAYFQIKQLPNFLLASPILSLALSSIISYARSRPRQFLSLGFLNETTEVSYSSVDEIQEHTVPKNCENQDIRHRKQIGKGVDPCMVKNVPEKKHYLSPLVLPFILHLGFMAATAFFVMHVQVATRFLSASAPLYWFASYMIISTSGSSRQWGYTIWAYSAAYILLGSLLFSNFYPFT</sequence>
<keyword evidence="8 11" id="KW-0256">Endoplasmic reticulum</keyword>
<evidence type="ECO:0000256" key="11">
    <source>
        <dbReference type="RuleBase" id="RU363112"/>
    </source>
</evidence>
<evidence type="ECO:0000256" key="12">
    <source>
        <dbReference type="SAM" id="SignalP"/>
    </source>
</evidence>
<evidence type="ECO:0000256" key="8">
    <source>
        <dbReference type="ARBA" id="ARBA00022824"/>
    </source>
</evidence>
<accession>A0AAN7LAL0</accession>
<feature type="transmembrane region" description="Helical" evidence="11">
    <location>
        <begin position="95"/>
        <end position="113"/>
    </location>
</feature>
<feature type="transmembrane region" description="Helical" evidence="11">
    <location>
        <begin position="402"/>
        <end position="424"/>
    </location>
</feature>
<evidence type="ECO:0000313" key="14">
    <source>
        <dbReference type="Proteomes" id="UP001345219"/>
    </source>
</evidence>
<keyword evidence="6 11" id="KW-0808">Transferase</keyword>
<comment type="caution">
    <text evidence="11">Lacks conserved residue(s) required for the propagation of feature annotation.</text>
</comment>
<evidence type="ECO:0000256" key="10">
    <source>
        <dbReference type="ARBA" id="ARBA00023136"/>
    </source>
</evidence>
<dbReference type="Pfam" id="PF04188">
    <property type="entry name" value="Mannosyl_trans2"/>
    <property type="match status" value="1"/>
</dbReference>
<comment type="pathway">
    <text evidence="2 11">Glycolipid biosynthesis; glycosylphosphatidylinositol-anchor biosynthesis.</text>
</comment>
<evidence type="ECO:0000256" key="5">
    <source>
        <dbReference type="ARBA" id="ARBA00022676"/>
    </source>
</evidence>
<evidence type="ECO:0000256" key="9">
    <source>
        <dbReference type="ARBA" id="ARBA00022989"/>
    </source>
</evidence>
<feature type="transmembrane region" description="Helical" evidence="11">
    <location>
        <begin position="125"/>
        <end position="146"/>
    </location>
</feature>
<evidence type="ECO:0000256" key="2">
    <source>
        <dbReference type="ARBA" id="ARBA00004687"/>
    </source>
</evidence>
<dbReference type="InterPro" id="IPR007315">
    <property type="entry name" value="PIG-V/Gpi18"/>
</dbReference>
<keyword evidence="7 11" id="KW-0812">Transmembrane</keyword>
<feature type="signal peptide" evidence="12">
    <location>
        <begin position="1"/>
        <end position="34"/>
    </location>
</feature>
<keyword evidence="14" id="KW-1185">Reference proteome</keyword>
<evidence type="ECO:0000256" key="6">
    <source>
        <dbReference type="ARBA" id="ARBA00022679"/>
    </source>
</evidence>
<comment type="subcellular location">
    <subcellularLocation>
        <location evidence="1 11">Endoplasmic reticulum membrane</location>
        <topology evidence="1 11">Multi-pass membrane protein</topology>
    </subcellularLocation>
</comment>
<keyword evidence="10 11" id="KW-0472">Membrane</keyword>
<keyword evidence="9 11" id="KW-1133">Transmembrane helix</keyword>